<keyword evidence="4" id="KW-0560">Oxidoreductase</keyword>
<dbReference type="SUPFAM" id="SSF55424">
    <property type="entry name" value="FAD/NAD-linked reductases, dimerisation (C-terminal) domain"/>
    <property type="match status" value="1"/>
</dbReference>
<keyword evidence="8" id="KW-1185">Reference proteome</keyword>
<dbReference type="InterPro" id="IPR028202">
    <property type="entry name" value="Reductase_C"/>
</dbReference>
<reference evidence="7" key="1">
    <citation type="submission" date="2022-08" db="EMBL/GenBank/DDBJ databases">
        <title>Genome sequencing of Nocardioides sp. STR2.</title>
        <authorList>
            <person name="So Y."/>
        </authorList>
    </citation>
    <scope>NUCLEOTIDE SEQUENCE</scope>
    <source>
        <strain evidence="7">STR2</strain>
    </source>
</reference>
<dbReference type="PANTHER" id="PTHR43557:SF2">
    <property type="entry name" value="RIESKE DOMAIN-CONTAINING PROTEIN-RELATED"/>
    <property type="match status" value="1"/>
</dbReference>
<sequence>MNIVIVGGGLTGAHAVEELRKQGYDDDITLVAAERHLPYDRPPLSKDFLLGQAEIDSVYLHDARWYADHNVDLHLGTPVTELDLDRSRVTVAGESVPYDRLLLATGSTPRRLPLVDTSGLQVTYLRTIDDALTLKTRLSGHVLILGGGWIGLEVAAAARQSGATVTLVERSPLPLLGVLGSELGRLFADLHRQHGVDLRLGTTAESIRGYEVVLSDGHRLVPDTVVVAIGASPVTDVAARAGLEVDNGVLVDARLRTRDPHVYAAGDVANHDHPTIGRLRVEHWNNAIAQGQHASRVMLGSDDPYTRHPYFFTDQYDLGMEFVGTTTGHDRLLIRGSVEERVVTAFWLRRGTVIAGMHINDWDAIEPIRRIVGQQATTQLFDPDVELARA</sequence>
<dbReference type="PRINTS" id="PR00368">
    <property type="entry name" value="FADPNR"/>
</dbReference>
<dbReference type="SUPFAM" id="SSF51905">
    <property type="entry name" value="FAD/NAD(P)-binding domain"/>
    <property type="match status" value="1"/>
</dbReference>
<proteinExistence type="predicted"/>
<dbReference type="PRINTS" id="PR00411">
    <property type="entry name" value="PNDRDTASEI"/>
</dbReference>
<dbReference type="Proteomes" id="UP001074726">
    <property type="component" value="Unassembled WGS sequence"/>
</dbReference>
<dbReference type="Pfam" id="PF14759">
    <property type="entry name" value="Reductase_C"/>
    <property type="match status" value="1"/>
</dbReference>
<evidence type="ECO:0000259" key="5">
    <source>
        <dbReference type="Pfam" id="PF07992"/>
    </source>
</evidence>
<evidence type="ECO:0000256" key="3">
    <source>
        <dbReference type="ARBA" id="ARBA00022827"/>
    </source>
</evidence>
<accession>A0ABT4C9B2</accession>
<dbReference type="Gene3D" id="3.50.50.60">
    <property type="entry name" value="FAD/NAD(P)-binding domain"/>
    <property type="match status" value="2"/>
</dbReference>
<dbReference type="InterPro" id="IPR023753">
    <property type="entry name" value="FAD/NAD-binding_dom"/>
</dbReference>
<dbReference type="InterPro" id="IPR016156">
    <property type="entry name" value="FAD/NAD-linked_Rdtase_dimer_sf"/>
</dbReference>
<feature type="domain" description="Reductase C-terminal" evidence="6">
    <location>
        <begin position="310"/>
        <end position="388"/>
    </location>
</feature>
<evidence type="ECO:0000259" key="6">
    <source>
        <dbReference type="Pfam" id="PF14759"/>
    </source>
</evidence>
<evidence type="ECO:0000256" key="2">
    <source>
        <dbReference type="ARBA" id="ARBA00022630"/>
    </source>
</evidence>
<evidence type="ECO:0000256" key="1">
    <source>
        <dbReference type="ARBA" id="ARBA00001974"/>
    </source>
</evidence>
<protein>
    <submittedName>
        <fullName evidence="7">FAD-dependent oxidoreductase</fullName>
    </submittedName>
</protein>
<dbReference type="RefSeq" id="WP_268110352.1">
    <property type="nucleotide sequence ID" value="NZ_JAPPUX010000001.1"/>
</dbReference>
<keyword evidence="3" id="KW-0274">FAD</keyword>
<feature type="domain" description="FAD/NAD(P)-binding" evidence="5">
    <location>
        <begin position="1"/>
        <end position="291"/>
    </location>
</feature>
<dbReference type="Gene3D" id="3.30.390.30">
    <property type="match status" value="1"/>
</dbReference>
<dbReference type="PANTHER" id="PTHR43557">
    <property type="entry name" value="APOPTOSIS-INDUCING FACTOR 1"/>
    <property type="match status" value="1"/>
</dbReference>
<dbReference type="EMBL" id="JAPPUX010000001">
    <property type="protein sequence ID" value="MCY4725554.1"/>
    <property type="molecule type" value="Genomic_DNA"/>
</dbReference>
<evidence type="ECO:0000313" key="7">
    <source>
        <dbReference type="EMBL" id="MCY4725554.1"/>
    </source>
</evidence>
<dbReference type="InterPro" id="IPR050446">
    <property type="entry name" value="FAD-oxidoreductase/Apoptosis"/>
</dbReference>
<evidence type="ECO:0000256" key="4">
    <source>
        <dbReference type="ARBA" id="ARBA00023002"/>
    </source>
</evidence>
<dbReference type="Pfam" id="PF07992">
    <property type="entry name" value="Pyr_redox_2"/>
    <property type="match status" value="1"/>
</dbReference>
<evidence type="ECO:0000313" key="8">
    <source>
        <dbReference type="Proteomes" id="UP001074726"/>
    </source>
</evidence>
<keyword evidence="2" id="KW-0285">Flavoprotein</keyword>
<name>A0ABT4C9B2_9ACTN</name>
<comment type="cofactor">
    <cofactor evidence="1">
        <name>FAD</name>
        <dbReference type="ChEBI" id="CHEBI:57692"/>
    </cofactor>
</comment>
<dbReference type="InterPro" id="IPR036188">
    <property type="entry name" value="FAD/NAD-bd_sf"/>
</dbReference>
<comment type="caution">
    <text evidence="7">The sequence shown here is derived from an EMBL/GenBank/DDBJ whole genome shotgun (WGS) entry which is preliminary data.</text>
</comment>
<organism evidence="7 8">
    <name type="scientific">Nocardioides pini</name>
    <dbReference type="NCBI Taxonomy" id="2975053"/>
    <lineage>
        <taxon>Bacteria</taxon>
        <taxon>Bacillati</taxon>
        <taxon>Actinomycetota</taxon>
        <taxon>Actinomycetes</taxon>
        <taxon>Propionibacteriales</taxon>
        <taxon>Nocardioidaceae</taxon>
        <taxon>Nocardioides</taxon>
    </lineage>
</organism>
<gene>
    <name evidence="7" type="ORF">NYO98_04620</name>
</gene>